<keyword evidence="4" id="KW-1185">Reference proteome</keyword>
<keyword evidence="2" id="KW-0472">Membrane</keyword>
<evidence type="ECO:0000256" key="2">
    <source>
        <dbReference type="SAM" id="Phobius"/>
    </source>
</evidence>
<dbReference type="FunCoup" id="A0A6L2P7Y0">
    <property type="interactions" value="1"/>
</dbReference>
<gene>
    <name evidence="3" type="ORF">Cfor_07897</name>
</gene>
<feature type="compositionally biased region" description="Polar residues" evidence="1">
    <location>
        <begin position="296"/>
        <end position="314"/>
    </location>
</feature>
<protein>
    <submittedName>
        <fullName evidence="3">Uncharacterized protein</fullName>
    </submittedName>
</protein>
<reference evidence="4" key="1">
    <citation type="submission" date="2020-01" db="EMBL/GenBank/DDBJ databases">
        <title>Draft genome sequence of the Termite Coptotermes fromosanus.</title>
        <authorList>
            <person name="Itakura S."/>
            <person name="Yosikawa Y."/>
            <person name="Umezawa K."/>
        </authorList>
    </citation>
    <scope>NUCLEOTIDE SEQUENCE [LARGE SCALE GENOMIC DNA]</scope>
</reference>
<proteinExistence type="predicted"/>
<dbReference type="OrthoDB" id="8186931at2759"/>
<dbReference type="EMBL" id="BLKM01003281">
    <property type="protein sequence ID" value="GFG28274.1"/>
    <property type="molecule type" value="Genomic_DNA"/>
</dbReference>
<evidence type="ECO:0000313" key="4">
    <source>
        <dbReference type="Proteomes" id="UP000502823"/>
    </source>
</evidence>
<dbReference type="AlphaFoldDB" id="A0A6L2P7Y0"/>
<accession>A0A6L2P7Y0</accession>
<keyword evidence="2" id="KW-0812">Transmembrane</keyword>
<evidence type="ECO:0000256" key="1">
    <source>
        <dbReference type="SAM" id="MobiDB-lite"/>
    </source>
</evidence>
<organism evidence="3 4">
    <name type="scientific">Coptotermes formosanus</name>
    <name type="common">Formosan subterranean termite</name>
    <dbReference type="NCBI Taxonomy" id="36987"/>
    <lineage>
        <taxon>Eukaryota</taxon>
        <taxon>Metazoa</taxon>
        <taxon>Ecdysozoa</taxon>
        <taxon>Arthropoda</taxon>
        <taxon>Hexapoda</taxon>
        <taxon>Insecta</taxon>
        <taxon>Pterygota</taxon>
        <taxon>Neoptera</taxon>
        <taxon>Polyneoptera</taxon>
        <taxon>Dictyoptera</taxon>
        <taxon>Blattodea</taxon>
        <taxon>Blattoidea</taxon>
        <taxon>Termitoidae</taxon>
        <taxon>Rhinotermitidae</taxon>
        <taxon>Coptotermes</taxon>
    </lineage>
</organism>
<dbReference type="Proteomes" id="UP000502823">
    <property type="component" value="Unassembled WGS sequence"/>
</dbReference>
<evidence type="ECO:0000313" key="3">
    <source>
        <dbReference type="EMBL" id="GFG28274.1"/>
    </source>
</evidence>
<sequence length="330" mass="37258">MEMEAFDALSSDKICSLIGRKRRIKIREHGESAVTIKETRSFDEWQGVVEYRCHFEVKSEHDGGLIAVIRNLSFRSDESGCVDYVQFKRKDGSKSRKYCGQIHSFKQVPEDVEVSDWDMGAVLDPDGELDTTIYVAKIKLNPNERLDLEIVYTSFKEKQSSAGSKMFISRREIDSFSECSRGDSTYESCFPYADVCIWRGLFNDSYVNCPMNCFDEGGCYRAPGGTRTSDIGIRATVGAVASILLAFVLFLTCLWLLRRGKKLCWSNACSNGSHLTPPTSRVEMHPHLQNEEMRNYPTQSAPPYSEGSSSATITQDKDFPPPYESLFPGR</sequence>
<feature type="region of interest" description="Disordered" evidence="1">
    <location>
        <begin position="293"/>
        <end position="330"/>
    </location>
</feature>
<dbReference type="InParanoid" id="A0A6L2P7Y0"/>
<name>A0A6L2P7Y0_COPFO</name>
<keyword evidence="2" id="KW-1133">Transmembrane helix</keyword>
<feature type="transmembrane region" description="Helical" evidence="2">
    <location>
        <begin position="237"/>
        <end position="257"/>
    </location>
</feature>
<comment type="caution">
    <text evidence="3">The sequence shown here is derived from an EMBL/GenBank/DDBJ whole genome shotgun (WGS) entry which is preliminary data.</text>
</comment>